<reference evidence="2" key="1">
    <citation type="submission" date="2011-04" db="EMBL/GenBank/DDBJ databases">
        <title>Genome sequence of Solibacillus silvestris StLB046.</title>
        <authorList>
            <person name="Morohoshi T."/>
            <person name="Someya N."/>
            <person name="Ikeda T."/>
        </authorList>
    </citation>
    <scope>NUCLEOTIDE SEQUENCE [LARGE SCALE GENOMIC DNA]</scope>
    <source>
        <strain evidence="2">StLB046</strain>
    </source>
</reference>
<evidence type="ECO:0000313" key="2">
    <source>
        <dbReference type="Proteomes" id="UP000006691"/>
    </source>
</evidence>
<dbReference type="eggNOG" id="ENOG502Z85J">
    <property type="taxonomic scope" value="Bacteria"/>
</dbReference>
<evidence type="ECO:0000313" key="1">
    <source>
        <dbReference type="EMBL" id="BAK16708.1"/>
    </source>
</evidence>
<dbReference type="STRING" id="1002809.SSIL_2285"/>
<proteinExistence type="predicted"/>
<dbReference type="Proteomes" id="UP000006691">
    <property type="component" value="Chromosome"/>
</dbReference>
<dbReference type="InterPro" id="IPR021247">
    <property type="entry name" value="DUF2785"/>
</dbReference>
<accession>F2FAE1</accession>
<keyword evidence="2" id="KW-1185">Reference proteome</keyword>
<sequence>MSKSVRTSEGTRTKLMLDLQRIEKDKYQLREGEQHQDFLPLLLQYIGDPEPELRDNLIYPMFYMWIKEEKRFNGEELRSLLTVLTDENHLFYNIGSVEDQSVFTRSFSALPIALIVQRHKQKQFLKQSEIEQLMHVMLRYYKEEKDLRGYITIGGWAHSASHGADVFVELVQCEESSVPMLREVLVAISGMLQNGKHIFCDEDDERLVNIVDTMIDQVLLPHQYLTDWVNSLAQCCNFPRSRSQVVARVNSKNFLRSLYFRRRQESRGNELNTVMLDTEAQLNRFSIN</sequence>
<evidence type="ECO:0008006" key="3">
    <source>
        <dbReference type="Google" id="ProtNLM"/>
    </source>
</evidence>
<dbReference type="HOGENOM" id="CLU_074786_0_0_9"/>
<organism evidence="1 2">
    <name type="scientific">Solibacillus silvestris (strain StLB046)</name>
    <name type="common">Bacillus silvestris</name>
    <dbReference type="NCBI Taxonomy" id="1002809"/>
    <lineage>
        <taxon>Bacteria</taxon>
        <taxon>Bacillati</taxon>
        <taxon>Bacillota</taxon>
        <taxon>Bacilli</taxon>
        <taxon>Bacillales</taxon>
        <taxon>Caryophanaceae</taxon>
        <taxon>Solibacillus</taxon>
    </lineage>
</organism>
<dbReference type="Pfam" id="PF10978">
    <property type="entry name" value="DUF2785"/>
    <property type="match status" value="1"/>
</dbReference>
<dbReference type="AlphaFoldDB" id="F2FAE1"/>
<dbReference type="PATRIC" id="fig|1002809.3.peg.2306"/>
<name>F2FAE1_SOLSS</name>
<dbReference type="EMBL" id="AP012157">
    <property type="protein sequence ID" value="BAK16708.1"/>
    <property type="molecule type" value="Genomic_DNA"/>
</dbReference>
<reference evidence="1 2" key="2">
    <citation type="journal article" date="2012" name="J. Biosci. Bioeng.">
        <title>Complete genome sequence and characterization of the N-acylhomoserine lactone-degrading gene of the potato leaf-associated Solibacillus silvestris.</title>
        <authorList>
            <person name="Morohoshi T."/>
            <person name="Tominaga Y."/>
            <person name="Someya N."/>
            <person name="Ikeda T."/>
        </authorList>
    </citation>
    <scope>NUCLEOTIDE SEQUENCE [LARGE SCALE GENOMIC DNA]</scope>
    <source>
        <strain evidence="1 2">StLB046</strain>
    </source>
</reference>
<dbReference type="RefSeq" id="WP_014823974.1">
    <property type="nucleotide sequence ID" value="NC_018065.1"/>
</dbReference>
<protein>
    <recommendedName>
        <fullName evidence="3">DUF2785 domain-containing protein</fullName>
    </recommendedName>
</protein>
<dbReference type="KEGG" id="siv:SSIL_2285"/>
<gene>
    <name evidence="1" type="ordered locus">SSIL_2285</name>
</gene>